<name>A0ABZ0FF49_9GAMM</name>
<dbReference type="RefSeq" id="WP_317103824.1">
    <property type="nucleotide sequence ID" value="NZ_CP136584.1"/>
</dbReference>
<proteinExistence type="predicted"/>
<evidence type="ECO:0000313" key="1">
    <source>
        <dbReference type="EMBL" id="WOE67851.1"/>
    </source>
</evidence>
<keyword evidence="2" id="KW-1185">Reference proteome</keyword>
<organism evidence="1 2">
    <name type="scientific">Aeromonas allosaccharophila</name>
    <dbReference type="NCBI Taxonomy" id="656"/>
    <lineage>
        <taxon>Bacteria</taxon>
        <taxon>Pseudomonadati</taxon>
        <taxon>Pseudomonadota</taxon>
        <taxon>Gammaproteobacteria</taxon>
        <taxon>Aeromonadales</taxon>
        <taxon>Aeromonadaceae</taxon>
        <taxon>Aeromonas</taxon>
    </lineage>
</organism>
<reference evidence="1 2" key="1">
    <citation type="submission" date="2023-10" db="EMBL/GenBank/DDBJ databases">
        <title>Genome analysis of psychrotrophic aerobic bacterium Aeromonas allosaccharophila BIM B-1809 isolated from infected fish.</title>
        <authorList>
            <person name="Leanovich S.I."/>
            <person name="Sidarenka A.V."/>
            <person name="Akhremchuk A.E."/>
            <person name="Sikolenko M.A."/>
            <person name="Valentovich L.N."/>
        </authorList>
    </citation>
    <scope>NUCLEOTIDE SEQUENCE [LARGE SCALE GENOMIC DNA]</scope>
    <source>
        <strain evidence="1 2">BIM B-1809</strain>
    </source>
</reference>
<dbReference type="Proteomes" id="UP001302667">
    <property type="component" value="Chromosome"/>
</dbReference>
<protein>
    <submittedName>
        <fullName evidence="1">Uncharacterized protein</fullName>
    </submittedName>
</protein>
<sequence length="43" mass="5107">MPTKTRPLARFGYLAFALSLFLLQKRLFSRNTQPHRARQSHCF</sequence>
<accession>A0ABZ0FF49</accession>
<dbReference type="EMBL" id="CP136584">
    <property type="protein sequence ID" value="WOE67851.1"/>
    <property type="molecule type" value="Genomic_DNA"/>
</dbReference>
<gene>
    <name evidence="1" type="ORF">RY972_07265</name>
</gene>
<evidence type="ECO:0000313" key="2">
    <source>
        <dbReference type="Proteomes" id="UP001302667"/>
    </source>
</evidence>